<dbReference type="GO" id="GO:0005737">
    <property type="term" value="C:cytoplasm"/>
    <property type="evidence" value="ECO:0007669"/>
    <property type="project" value="TreeGrafter"/>
</dbReference>
<dbReference type="GO" id="GO:0006189">
    <property type="term" value="P:'de novo' IMP biosynthetic process"/>
    <property type="evidence" value="ECO:0007669"/>
    <property type="project" value="UniProtKB-UniPathway"/>
</dbReference>
<feature type="domain" description="SAICAR synthetase/ADE2 N-terminal" evidence="8">
    <location>
        <begin position="2"/>
        <end position="212"/>
    </location>
</feature>
<dbReference type="Gene3D" id="3.30.200.20">
    <property type="entry name" value="Phosphorylase Kinase, domain 1"/>
    <property type="match status" value="1"/>
</dbReference>
<dbReference type="Gene3D" id="3.30.470.20">
    <property type="entry name" value="ATP-grasp fold, B domain"/>
    <property type="match status" value="1"/>
</dbReference>
<keyword evidence="5" id="KW-0547">Nucleotide-binding</keyword>
<dbReference type="PANTHER" id="PTHR43700:SF1">
    <property type="entry name" value="PHOSPHORIBOSYLAMINOIMIDAZOLE-SUCCINOCARBOXAMIDE SYNTHASE"/>
    <property type="match status" value="1"/>
</dbReference>
<dbReference type="GO" id="GO:0004639">
    <property type="term" value="F:phosphoribosylaminoimidazolesuccinocarboxamide synthase activity"/>
    <property type="evidence" value="ECO:0007669"/>
    <property type="project" value="UniProtKB-EC"/>
</dbReference>
<dbReference type="FunFam" id="3.30.470.20:FF:000015">
    <property type="entry name" value="Phosphoribosylaminoimidazole-succinocarboxamide synthase"/>
    <property type="match status" value="1"/>
</dbReference>
<evidence type="ECO:0000256" key="3">
    <source>
        <dbReference type="ARBA" id="ARBA00012217"/>
    </source>
</evidence>
<comment type="pathway">
    <text evidence="1">Purine metabolism; IMP biosynthesis via de novo pathway; 5-amino-1-(5-phospho-D-ribosyl)imidazole-4-carboxamide from 5-amino-1-(5-phospho-D-ribosyl)imidazole-4-carboxylate: step 1/2.</text>
</comment>
<proteinExistence type="inferred from homology"/>
<evidence type="ECO:0000256" key="7">
    <source>
        <dbReference type="ARBA" id="ARBA00022840"/>
    </source>
</evidence>
<dbReference type="NCBIfam" id="NF010568">
    <property type="entry name" value="PRK13961.1"/>
    <property type="match status" value="1"/>
</dbReference>
<dbReference type="UniPathway" id="UPA00074">
    <property type="reaction ID" value="UER00131"/>
</dbReference>
<dbReference type="InterPro" id="IPR001636">
    <property type="entry name" value="SAICAR_synth"/>
</dbReference>
<evidence type="ECO:0000256" key="1">
    <source>
        <dbReference type="ARBA" id="ARBA00004672"/>
    </source>
</evidence>
<dbReference type="CDD" id="cd01414">
    <property type="entry name" value="SAICAR_synt_Sc"/>
    <property type="match status" value="1"/>
</dbReference>
<dbReference type="PROSITE" id="PS01058">
    <property type="entry name" value="SAICAR_SYNTHETASE_2"/>
    <property type="match status" value="1"/>
</dbReference>
<evidence type="ECO:0000256" key="5">
    <source>
        <dbReference type="ARBA" id="ARBA00022741"/>
    </source>
</evidence>
<dbReference type="NCBIfam" id="TIGR00081">
    <property type="entry name" value="purC"/>
    <property type="match status" value="1"/>
</dbReference>
<evidence type="ECO:0000256" key="6">
    <source>
        <dbReference type="ARBA" id="ARBA00022755"/>
    </source>
</evidence>
<evidence type="ECO:0000259" key="8">
    <source>
        <dbReference type="Pfam" id="PF01259"/>
    </source>
</evidence>
<dbReference type="PROSITE" id="PS01057">
    <property type="entry name" value="SAICAR_SYNTHETASE_1"/>
    <property type="match status" value="1"/>
</dbReference>
<evidence type="ECO:0000256" key="2">
    <source>
        <dbReference type="ARBA" id="ARBA00010190"/>
    </source>
</evidence>
<evidence type="ECO:0000256" key="4">
    <source>
        <dbReference type="ARBA" id="ARBA00022598"/>
    </source>
</evidence>
<evidence type="ECO:0000313" key="9">
    <source>
        <dbReference type="EMBL" id="CAB4906751.1"/>
    </source>
</evidence>
<dbReference type="InterPro" id="IPR018236">
    <property type="entry name" value="SAICAR_synthetase_CS"/>
</dbReference>
<dbReference type="PANTHER" id="PTHR43700">
    <property type="entry name" value="PHOSPHORIBOSYLAMINOIMIDAZOLE-SUCCINOCARBOXAMIDE SYNTHASE"/>
    <property type="match status" value="1"/>
</dbReference>
<gene>
    <name evidence="9" type="ORF">UFOPK3587_00826</name>
    <name evidence="10" type="ORF">UFOPK3984_00833</name>
</gene>
<keyword evidence="4" id="KW-0436">Ligase</keyword>
<keyword evidence="7" id="KW-0067">ATP-binding</keyword>
<dbReference type="Pfam" id="PF01259">
    <property type="entry name" value="SAICAR_synt"/>
    <property type="match status" value="1"/>
</dbReference>
<protein>
    <recommendedName>
        <fullName evidence="3">phosphoribosylaminoimidazolesuccinocarboxamide synthase</fullName>
        <ecNumber evidence="3">6.3.2.6</ecNumber>
    </recommendedName>
</protein>
<accession>A0A6J7GED2</accession>
<dbReference type="AlphaFoldDB" id="A0A6J7GED2"/>
<comment type="similarity">
    <text evidence="2">Belongs to the SAICAR synthetase family.</text>
</comment>
<dbReference type="EC" id="6.3.2.6" evidence="3"/>
<keyword evidence="6" id="KW-0658">Purine biosynthesis</keyword>
<dbReference type="EMBL" id="CAFBOP010000035">
    <property type="protein sequence ID" value="CAB4987756.1"/>
    <property type="molecule type" value="Genomic_DNA"/>
</dbReference>
<reference evidence="9" key="1">
    <citation type="submission" date="2020-05" db="EMBL/GenBank/DDBJ databases">
        <authorList>
            <person name="Chiriac C."/>
            <person name="Salcher M."/>
            <person name="Ghai R."/>
            <person name="Kavagutti S V."/>
        </authorList>
    </citation>
    <scope>NUCLEOTIDE SEQUENCE</scope>
</reference>
<evidence type="ECO:0000313" key="10">
    <source>
        <dbReference type="EMBL" id="CAB4987756.1"/>
    </source>
</evidence>
<sequence>MLQTAIPEKGKILTALSLFWFEKLSQVVSHHVISTDVPEAVKGRAFIAKPLTMFPIECVARGYLTGSGWSEYQASKSVCGVSLEDGLLDGSKLKETLFTPATKAEVGDHDINITFEQAKELVPEAPRLRELTIKLYEKAAEFSQERGIILADTKFEFGLDGNGQITLGDEALTPDSSRFWSGEEWKPGGAQISFDKQYLRDYLLSSGWDRKSTPPQLPQEVVEKTAQRYRDAYLRLTGNQFSG</sequence>
<dbReference type="SUPFAM" id="SSF56104">
    <property type="entry name" value="SAICAR synthase-like"/>
    <property type="match status" value="1"/>
</dbReference>
<dbReference type="GO" id="GO:0005524">
    <property type="term" value="F:ATP binding"/>
    <property type="evidence" value="ECO:0007669"/>
    <property type="project" value="UniProtKB-KW"/>
</dbReference>
<organism evidence="9">
    <name type="scientific">freshwater metagenome</name>
    <dbReference type="NCBI Taxonomy" id="449393"/>
    <lineage>
        <taxon>unclassified sequences</taxon>
        <taxon>metagenomes</taxon>
        <taxon>ecological metagenomes</taxon>
    </lineage>
</organism>
<dbReference type="EMBL" id="CAFBMN010000048">
    <property type="protein sequence ID" value="CAB4906751.1"/>
    <property type="molecule type" value="Genomic_DNA"/>
</dbReference>
<name>A0A6J7GED2_9ZZZZ</name>
<dbReference type="InterPro" id="IPR028923">
    <property type="entry name" value="SAICAR_synt/ADE2_N"/>
</dbReference>